<name>A0A3S5Y226_RHOH1</name>
<protein>
    <submittedName>
        <fullName evidence="1">Uncharacterized protein</fullName>
    </submittedName>
</protein>
<sequence length="496" mass="53964">MTSRRTLVVQIEEIAIEDGEIAPPRVGEVMSFPLRFVELPESAGDVVTVRVPLEPSTRPPIRQYTGEDTPRSWEWSGLLRGDGWTASWRGFRPLTGRVELTGRFYGVLGNDDGRVRGRVTRVRIVSARFRRRTPGGWEIVPGHRRLRDVDAAPRFFVRDALFESESDEADGDVGALVDLDLDDVPELPARPSIVPGDVSAAGGVLWAADSSLPLVVSFGADHVVGEHVLPAAIGKSRRIWATPSGCWVTGADGVFRCEQGESPTQVDDTDVQVAAVLGETLLVCRPDGRWVVHEPDRDRIDVAGPEGHVISVVAEDDRFVAAVRVEGSALRLVSISPDGGVTIGSALTVTGRQYRMFLAGAPLRLFGGDRATLVREDLTLGASHTLPKALWGGGRVGPFVWFTDHPPDGTGRSGWWPLAEPATCESTRQFWLFTLLDGRTLVPVSSTPVFTTHPRVTIDDHGTVLLIADGVRVIPGETMRWPEQIDVAALVDEERG</sequence>
<gene>
    <name evidence="1" type="ordered locus">REQ_04460</name>
</gene>
<dbReference type="RefSeq" id="WP_013414691.1">
    <property type="nucleotide sequence ID" value="NC_014659.1"/>
</dbReference>
<evidence type="ECO:0000313" key="1">
    <source>
        <dbReference type="EMBL" id="CBH46578.1"/>
    </source>
</evidence>
<proteinExistence type="predicted"/>
<reference evidence="1" key="1">
    <citation type="journal article" date="2010" name="PLoS Genet.">
        <title>The genome of a pathogenic rhodococcus: cooptive virulence underpinned by key gene acquisitions.</title>
        <authorList>
            <person name="Letek M."/>
            <person name="Gonzalez P."/>
            <person name="Macarthur I."/>
            <person name="Rodriguez H."/>
            <person name="Freeman T.C."/>
            <person name="Valero-Rello A."/>
            <person name="Blanco M."/>
            <person name="Buckley T."/>
            <person name="Cherevach I."/>
            <person name="Fahey R."/>
            <person name="Hapeshi A."/>
            <person name="Holdstock J."/>
            <person name="Leadon D."/>
            <person name="Navas J."/>
            <person name="Ocampo A."/>
            <person name="Quail M.A."/>
            <person name="Sanders M."/>
            <person name="Scortti M.M."/>
            <person name="Prescott J.F."/>
            <person name="Fogarty U."/>
            <person name="Meijer W.G."/>
            <person name="Parkhill J."/>
            <person name="Bentley S.D."/>
            <person name="Vazquez-Boland J.A."/>
        </authorList>
    </citation>
    <scope>NUCLEOTIDE SEQUENCE [LARGE SCALE GENOMIC DNA]</scope>
    <source>
        <strain evidence="1 2">103S</strain>
    </source>
</reference>
<dbReference type="AlphaFoldDB" id="A0A3S5Y226"/>
<dbReference type="KEGG" id="req:REQ_04460"/>
<accession>A0A3S5Y226</accession>
<organism evidence="1">
    <name type="scientific">Rhodococcus hoagii (strain 103S)</name>
    <name type="common">Rhodococcus equi</name>
    <dbReference type="NCBI Taxonomy" id="685727"/>
    <lineage>
        <taxon>Bacteria</taxon>
        <taxon>Bacillati</taxon>
        <taxon>Actinomycetota</taxon>
        <taxon>Actinomycetes</taxon>
        <taxon>Mycobacteriales</taxon>
        <taxon>Nocardiaceae</taxon>
        <taxon>Prescottella</taxon>
    </lineage>
</organism>
<evidence type="ECO:0000313" key="2">
    <source>
        <dbReference type="Proteomes" id="UP000006892"/>
    </source>
</evidence>
<dbReference type="Proteomes" id="UP001154400">
    <property type="component" value="Chromosome"/>
</dbReference>
<dbReference type="EMBL" id="FN563149">
    <property type="protein sequence ID" value="CBH46578.1"/>
    <property type="molecule type" value="Genomic_DNA"/>
</dbReference>